<evidence type="ECO:0000256" key="1">
    <source>
        <dbReference type="SAM" id="MobiDB-lite"/>
    </source>
</evidence>
<dbReference type="Proteomes" id="UP000694892">
    <property type="component" value="Chromosome 1L"/>
</dbReference>
<gene>
    <name evidence="3" type="ORF">XELAEV_18005536mg</name>
</gene>
<evidence type="ECO:0000313" key="4">
    <source>
        <dbReference type="Proteomes" id="UP000694892"/>
    </source>
</evidence>
<name>A0A974I374_XENLA</name>
<dbReference type="EMBL" id="CM004466">
    <property type="protein sequence ID" value="OCT99755.1"/>
    <property type="molecule type" value="Genomic_DNA"/>
</dbReference>
<sequence>MAEKFLNPQFLKEFIDMYHLLPCLWKVKSQDYSNRHKRNEAYAKLNELCKRINPASNVDFIKNKISNLRTVFKKEYNKVQSSKKSGASADDVYVPRLWYYDLLTFTIDQEVSRNSPSSYETNEQLQSQNDTISEFTQATASSINESTQNITVNNEFQPSTPLSEVHPSTRRSEVQPSTPCSQSNATKNRKRKQRIDDFSNQILSDAEALLHKPGDEFEAFSYTVASKLRRMDEDQRLISELLISDILAKGLQRKHHPVSLNPQPSTSTYWPPCPPFPNGTPQINNPRFYLPLGADSRIVVHRSHLPGLRVEIAPTAHVPPHRSQITEDPEDGCRELQYLNLH</sequence>
<dbReference type="Pfam" id="PF10545">
    <property type="entry name" value="MADF_DNA_bdg"/>
    <property type="match status" value="1"/>
</dbReference>
<accession>A0A974I374</accession>
<organism evidence="3 4">
    <name type="scientific">Xenopus laevis</name>
    <name type="common">African clawed frog</name>
    <dbReference type="NCBI Taxonomy" id="8355"/>
    <lineage>
        <taxon>Eukaryota</taxon>
        <taxon>Metazoa</taxon>
        <taxon>Chordata</taxon>
        <taxon>Craniata</taxon>
        <taxon>Vertebrata</taxon>
        <taxon>Euteleostomi</taxon>
        <taxon>Amphibia</taxon>
        <taxon>Batrachia</taxon>
        <taxon>Anura</taxon>
        <taxon>Pipoidea</taxon>
        <taxon>Pipidae</taxon>
        <taxon>Xenopodinae</taxon>
        <taxon>Xenopus</taxon>
        <taxon>Xenopus</taxon>
    </lineage>
</organism>
<dbReference type="InterPro" id="IPR006578">
    <property type="entry name" value="MADF-dom"/>
</dbReference>
<dbReference type="PANTHER" id="PTHR21505">
    <property type="entry name" value="MADF DOMAIN-CONTAINING PROTEIN-RELATED"/>
    <property type="match status" value="1"/>
</dbReference>
<feature type="region of interest" description="Disordered" evidence="1">
    <location>
        <begin position="154"/>
        <end position="195"/>
    </location>
</feature>
<dbReference type="SMART" id="SM00595">
    <property type="entry name" value="MADF"/>
    <property type="match status" value="1"/>
</dbReference>
<evidence type="ECO:0000259" key="2">
    <source>
        <dbReference type="PROSITE" id="PS51029"/>
    </source>
</evidence>
<dbReference type="OMA" id="HKRNEAY"/>
<protein>
    <recommendedName>
        <fullName evidence="2">MADF domain-containing protein</fullName>
    </recommendedName>
</protein>
<feature type="domain" description="MADF" evidence="2">
    <location>
        <begin position="13"/>
        <end position="111"/>
    </location>
</feature>
<dbReference type="PANTHER" id="PTHR21505:SF13">
    <property type="match status" value="1"/>
</dbReference>
<dbReference type="AlphaFoldDB" id="A0A974I374"/>
<dbReference type="PROSITE" id="PS51029">
    <property type="entry name" value="MADF"/>
    <property type="match status" value="1"/>
</dbReference>
<evidence type="ECO:0000313" key="3">
    <source>
        <dbReference type="EMBL" id="OCT99755.1"/>
    </source>
</evidence>
<feature type="compositionally biased region" description="Polar residues" evidence="1">
    <location>
        <begin position="174"/>
        <end position="186"/>
    </location>
</feature>
<proteinExistence type="predicted"/>
<reference evidence="4" key="1">
    <citation type="journal article" date="2016" name="Nature">
        <title>Genome evolution in the allotetraploid frog Xenopus laevis.</title>
        <authorList>
            <person name="Session A.M."/>
            <person name="Uno Y."/>
            <person name="Kwon T."/>
            <person name="Chapman J.A."/>
            <person name="Toyoda A."/>
            <person name="Takahashi S."/>
            <person name="Fukui A."/>
            <person name="Hikosaka A."/>
            <person name="Suzuki A."/>
            <person name="Kondo M."/>
            <person name="van Heeringen S.J."/>
            <person name="Quigley I."/>
            <person name="Heinz S."/>
            <person name="Ogino H."/>
            <person name="Ochi H."/>
            <person name="Hellsten U."/>
            <person name="Lyons J.B."/>
            <person name="Simakov O."/>
            <person name="Putnam N."/>
            <person name="Stites J."/>
            <person name="Kuroki Y."/>
            <person name="Tanaka T."/>
            <person name="Michiue T."/>
            <person name="Watanabe M."/>
            <person name="Bogdanovic O."/>
            <person name="Lister R."/>
            <person name="Georgiou G."/>
            <person name="Paranjpe S.S."/>
            <person name="van Kruijsbergen I."/>
            <person name="Shu S."/>
            <person name="Carlson J."/>
            <person name="Kinoshita T."/>
            <person name="Ohta Y."/>
            <person name="Mawaribuchi S."/>
            <person name="Jenkins J."/>
            <person name="Grimwood J."/>
            <person name="Schmutz J."/>
            <person name="Mitros T."/>
            <person name="Mozaffari S.V."/>
            <person name="Suzuki Y."/>
            <person name="Haramoto Y."/>
            <person name="Yamamoto T.S."/>
            <person name="Takagi C."/>
            <person name="Heald R."/>
            <person name="Miller K."/>
            <person name="Haudenschild C."/>
            <person name="Kitzman J."/>
            <person name="Nakayama T."/>
            <person name="Izutsu Y."/>
            <person name="Robert J."/>
            <person name="Fortriede J."/>
            <person name="Burns K."/>
            <person name="Lotay V."/>
            <person name="Karimi K."/>
            <person name="Yasuoka Y."/>
            <person name="Dichmann D.S."/>
            <person name="Flajnik M.F."/>
            <person name="Houston D.W."/>
            <person name="Shendure J."/>
            <person name="DuPasquier L."/>
            <person name="Vize P.D."/>
            <person name="Zorn A.M."/>
            <person name="Ito M."/>
            <person name="Marcotte E.M."/>
            <person name="Wallingford J.B."/>
            <person name="Ito Y."/>
            <person name="Asashima M."/>
            <person name="Ueno N."/>
            <person name="Matsuda Y."/>
            <person name="Veenstra G.J."/>
            <person name="Fujiyama A."/>
            <person name="Harland R.M."/>
            <person name="Taira M."/>
            <person name="Rokhsar D.S."/>
        </authorList>
    </citation>
    <scope>NUCLEOTIDE SEQUENCE [LARGE SCALE GENOMIC DNA]</scope>
    <source>
        <strain evidence="4">J</strain>
    </source>
</reference>